<dbReference type="InterPro" id="IPR017853">
    <property type="entry name" value="GH"/>
</dbReference>
<dbReference type="PANTHER" id="PTHR11177:SF317">
    <property type="entry name" value="CHITINASE 12-RELATED"/>
    <property type="match status" value="1"/>
</dbReference>
<dbReference type="InterPro" id="IPR001579">
    <property type="entry name" value="Glyco_hydro_18_chit_AS"/>
</dbReference>
<evidence type="ECO:0000256" key="3">
    <source>
        <dbReference type="ARBA" id="ARBA00022801"/>
    </source>
</evidence>
<comment type="caution">
    <text evidence="11">The sequence shown here is derived from an EMBL/GenBank/DDBJ whole genome shotgun (WGS) entry which is preliminary data.</text>
</comment>
<reference evidence="11 12" key="1">
    <citation type="submission" date="2019-01" db="EMBL/GenBank/DDBJ databases">
        <title>Pseudoxanthomonas composti sp. nov., isolated from compost.</title>
        <authorList>
            <person name="Yang G."/>
        </authorList>
    </citation>
    <scope>NUCLEOTIDE SEQUENCE [LARGE SCALE GENOMIC DNA]</scope>
    <source>
        <strain evidence="11 12">GSS15</strain>
    </source>
</reference>
<feature type="signal peptide" evidence="9">
    <location>
        <begin position="1"/>
        <end position="22"/>
    </location>
</feature>
<dbReference type="InterPro" id="IPR000677">
    <property type="entry name" value="Chitinase-like"/>
</dbReference>
<evidence type="ECO:0000256" key="6">
    <source>
        <dbReference type="ARBA" id="ARBA00023326"/>
    </source>
</evidence>
<dbReference type="InterPro" id="IPR001223">
    <property type="entry name" value="Glyco_hydro18_cat"/>
</dbReference>
<evidence type="ECO:0000256" key="8">
    <source>
        <dbReference type="RuleBase" id="RU004453"/>
    </source>
</evidence>
<evidence type="ECO:0000259" key="10">
    <source>
        <dbReference type="PROSITE" id="PS51910"/>
    </source>
</evidence>
<dbReference type="PROSITE" id="PS01095">
    <property type="entry name" value="GH18_1"/>
    <property type="match status" value="1"/>
</dbReference>
<comment type="catalytic activity">
    <reaction evidence="1">
        <text>Random endo-hydrolysis of N-acetyl-beta-D-glucosaminide (1-&gt;4)-beta-linkages in chitin and chitodextrins.</text>
        <dbReference type="EC" id="3.2.1.14"/>
    </reaction>
</comment>
<gene>
    <name evidence="11" type="ORF">EPA99_09215</name>
</gene>
<dbReference type="PROSITE" id="PS51910">
    <property type="entry name" value="GH18_2"/>
    <property type="match status" value="1"/>
</dbReference>
<dbReference type="RefSeq" id="WP_129470926.1">
    <property type="nucleotide sequence ID" value="NZ_SAWZ01000004.1"/>
</dbReference>
<dbReference type="InterPro" id="IPR029070">
    <property type="entry name" value="Chitinase_insertion_sf"/>
</dbReference>
<evidence type="ECO:0000256" key="2">
    <source>
        <dbReference type="ARBA" id="ARBA00012729"/>
    </source>
</evidence>
<dbReference type="PRINTS" id="PR00551">
    <property type="entry name" value="2SGLOBULIN"/>
</dbReference>
<dbReference type="Pfam" id="PF00704">
    <property type="entry name" value="Glyco_hydro_18"/>
    <property type="match status" value="1"/>
</dbReference>
<evidence type="ECO:0000256" key="5">
    <source>
        <dbReference type="ARBA" id="ARBA00023295"/>
    </source>
</evidence>
<dbReference type="GO" id="GO:0000272">
    <property type="term" value="P:polysaccharide catabolic process"/>
    <property type="evidence" value="ECO:0007669"/>
    <property type="project" value="UniProtKB-KW"/>
</dbReference>
<dbReference type="GO" id="GO:0006032">
    <property type="term" value="P:chitin catabolic process"/>
    <property type="evidence" value="ECO:0007669"/>
    <property type="project" value="UniProtKB-KW"/>
</dbReference>
<proteinExistence type="inferred from homology"/>
<evidence type="ECO:0000256" key="1">
    <source>
        <dbReference type="ARBA" id="ARBA00000822"/>
    </source>
</evidence>
<organism evidence="11 12">
    <name type="scientific">Pseudoxanthomonas composti</name>
    <dbReference type="NCBI Taxonomy" id="2137479"/>
    <lineage>
        <taxon>Bacteria</taxon>
        <taxon>Pseudomonadati</taxon>
        <taxon>Pseudomonadota</taxon>
        <taxon>Gammaproteobacteria</taxon>
        <taxon>Lysobacterales</taxon>
        <taxon>Lysobacteraceae</taxon>
        <taxon>Pseudoxanthomonas</taxon>
    </lineage>
</organism>
<comment type="similarity">
    <text evidence="8">Belongs to the glycosyl hydrolase 18 family.</text>
</comment>
<dbReference type="EMBL" id="SAWZ01000004">
    <property type="protein sequence ID" value="RXR06014.1"/>
    <property type="molecule type" value="Genomic_DNA"/>
</dbReference>
<dbReference type="CDD" id="cd06548">
    <property type="entry name" value="GH18_chitinase"/>
    <property type="match status" value="1"/>
</dbReference>
<evidence type="ECO:0000313" key="12">
    <source>
        <dbReference type="Proteomes" id="UP000289784"/>
    </source>
</evidence>
<keyword evidence="5 7" id="KW-0326">Glycosidase</keyword>
<dbReference type="GO" id="GO:0008843">
    <property type="term" value="F:endochitinase activity"/>
    <property type="evidence" value="ECO:0007669"/>
    <property type="project" value="UniProtKB-EC"/>
</dbReference>
<sequence>MFPKRLLLCLLLLGCMTAPALAEPAVQAAARPRVVGYVANGEQLPDIDPRKLDVINFAFTVVGPDHRVRFPDALGPRTVDGLVALRKRNPDLKVVLSIGGWGAGHFSEAAATPAARQAFTDSAMALLRRHDVDGLDVDWEYPTVGDAGISASPADRDNFTALLKSLRQALEAQGKVTQRHYLLTIAAAEGRFAAGLDLPRIAPLLDWINLMTYDFYGSATPTTGHSGALYPSAQRRGEGRSADEAVRYFTQAGVPAAKLHLGMAFYGRRFGDVQADQHGLLQRYASDGGFISYRRIVDERLTEHGFERHWDDSAQAAWLWNPSTAQMISYDDPQALRAKVAYVRRHGLGGVMFWEYREDHDEDLLDVVGEALDAPMETGS</sequence>
<accession>A0A4V1N148</accession>
<keyword evidence="6" id="KW-0624">Polysaccharide degradation</keyword>
<evidence type="ECO:0000256" key="9">
    <source>
        <dbReference type="SAM" id="SignalP"/>
    </source>
</evidence>
<dbReference type="SUPFAM" id="SSF54556">
    <property type="entry name" value="Chitinase insertion domain"/>
    <property type="match status" value="1"/>
</dbReference>
<dbReference type="Gene3D" id="3.10.50.10">
    <property type="match status" value="1"/>
</dbReference>
<keyword evidence="6" id="KW-0119">Carbohydrate metabolism</keyword>
<dbReference type="SMART" id="SM00636">
    <property type="entry name" value="Glyco_18"/>
    <property type="match status" value="1"/>
</dbReference>
<dbReference type="AlphaFoldDB" id="A0A4V1N148"/>
<keyword evidence="4" id="KW-0146">Chitin degradation</keyword>
<dbReference type="SUPFAM" id="SSF51445">
    <property type="entry name" value="(Trans)glycosidases"/>
    <property type="match status" value="1"/>
</dbReference>
<name>A0A4V1N148_9GAMM</name>
<feature type="chain" id="PRO_5021025335" description="chitinase" evidence="9">
    <location>
        <begin position="23"/>
        <end position="380"/>
    </location>
</feature>
<keyword evidence="3 7" id="KW-0378">Hydrolase</keyword>
<dbReference type="Proteomes" id="UP000289784">
    <property type="component" value="Unassembled WGS sequence"/>
</dbReference>
<protein>
    <recommendedName>
        <fullName evidence="2">chitinase</fullName>
        <ecNumber evidence="2">3.2.1.14</ecNumber>
    </recommendedName>
</protein>
<dbReference type="InterPro" id="IPR050314">
    <property type="entry name" value="Glycosyl_Hydrlase_18"/>
</dbReference>
<dbReference type="GO" id="GO:0008061">
    <property type="term" value="F:chitin binding"/>
    <property type="evidence" value="ECO:0007669"/>
    <property type="project" value="InterPro"/>
</dbReference>
<dbReference type="OrthoDB" id="9775889at2"/>
<feature type="domain" description="GH18" evidence="10">
    <location>
        <begin position="32"/>
        <end position="375"/>
    </location>
</feature>
<evidence type="ECO:0000256" key="4">
    <source>
        <dbReference type="ARBA" id="ARBA00023024"/>
    </source>
</evidence>
<dbReference type="PANTHER" id="PTHR11177">
    <property type="entry name" value="CHITINASE"/>
    <property type="match status" value="1"/>
</dbReference>
<evidence type="ECO:0000256" key="7">
    <source>
        <dbReference type="RuleBase" id="RU000489"/>
    </source>
</evidence>
<keyword evidence="12" id="KW-1185">Reference proteome</keyword>
<evidence type="ECO:0000313" key="11">
    <source>
        <dbReference type="EMBL" id="RXR06014.1"/>
    </source>
</evidence>
<keyword evidence="9" id="KW-0732">Signal</keyword>
<dbReference type="InterPro" id="IPR011583">
    <property type="entry name" value="Chitinase_II/V-like_cat"/>
</dbReference>
<dbReference type="Gene3D" id="3.20.20.80">
    <property type="entry name" value="Glycosidases"/>
    <property type="match status" value="1"/>
</dbReference>
<dbReference type="EC" id="3.2.1.14" evidence="2"/>